<feature type="domain" description="PH" evidence="2">
    <location>
        <begin position="20"/>
        <end position="167"/>
    </location>
</feature>
<keyword evidence="4" id="KW-1185">Reference proteome</keyword>
<dbReference type="InParanoid" id="F0Y5Y3"/>
<dbReference type="PROSITE" id="PS50003">
    <property type="entry name" value="PH_DOMAIN"/>
    <property type="match status" value="1"/>
</dbReference>
<dbReference type="KEGG" id="aaf:AURANDRAFT_63235"/>
<protein>
    <recommendedName>
        <fullName evidence="2">PH domain-containing protein</fullName>
    </recommendedName>
</protein>
<dbReference type="InterPro" id="IPR001849">
    <property type="entry name" value="PH_domain"/>
</dbReference>
<dbReference type="RefSeq" id="XP_009035623.1">
    <property type="nucleotide sequence ID" value="XM_009037375.1"/>
</dbReference>
<dbReference type="OrthoDB" id="235025at2759"/>
<reference evidence="3 4" key="1">
    <citation type="journal article" date="2011" name="Proc. Natl. Acad. Sci. U.S.A.">
        <title>Niche of harmful alga Aureococcus anophagefferens revealed through ecogenomics.</title>
        <authorList>
            <person name="Gobler C.J."/>
            <person name="Berry D.L."/>
            <person name="Dyhrman S.T."/>
            <person name="Wilhelm S.W."/>
            <person name="Salamov A."/>
            <person name="Lobanov A.V."/>
            <person name="Zhang Y."/>
            <person name="Collier J.L."/>
            <person name="Wurch L.L."/>
            <person name="Kustka A.B."/>
            <person name="Dill B.D."/>
            <person name="Shah M."/>
            <person name="VerBerkmoes N.C."/>
            <person name="Kuo A."/>
            <person name="Terry A."/>
            <person name="Pangilinan J."/>
            <person name="Lindquist E.A."/>
            <person name="Lucas S."/>
            <person name="Paulsen I.T."/>
            <person name="Hattenrath-Lehmann T.K."/>
            <person name="Talmage S.C."/>
            <person name="Walker E.A."/>
            <person name="Koch F."/>
            <person name="Burson A.M."/>
            <person name="Marcoval M.A."/>
            <person name="Tang Y.Z."/>
            <person name="Lecleir G.R."/>
            <person name="Coyne K.J."/>
            <person name="Berg G.M."/>
            <person name="Bertrand E.M."/>
            <person name="Saito M.A."/>
            <person name="Gladyshev V.N."/>
            <person name="Grigoriev I.V."/>
        </authorList>
    </citation>
    <scope>NUCLEOTIDE SEQUENCE [LARGE SCALE GENOMIC DNA]</scope>
    <source>
        <strain evidence="4">CCMP 1984</strain>
    </source>
</reference>
<proteinExistence type="predicted"/>
<gene>
    <name evidence="3" type="ORF">AURANDRAFT_63235</name>
</gene>
<dbReference type="SUPFAM" id="SSF50729">
    <property type="entry name" value="PH domain-like"/>
    <property type="match status" value="1"/>
</dbReference>
<dbReference type="AlphaFoldDB" id="F0Y5Y3"/>
<evidence type="ECO:0000313" key="4">
    <source>
        <dbReference type="Proteomes" id="UP000002729"/>
    </source>
</evidence>
<evidence type="ECO:0000256" key="1">
    <source>
        <dbReference type="SAM" id="MobiDB-lite"/>
    </source>
</evidence>
<feature type="region of interest" description="Disordered" evidence="1">
    <location>
        <begin position="324"/>
        <end position="343"/>
    </location>
</feature>
<dbReference type="EMBL" id="GL833125">
    <property type="protein sequence ID" value="EGB09569.1"/>
    <property type="molecule type" value="Genomic_DNA"/>
</dbReference>
<feature type="region of interest" description="Disordered" evidence="1">
    <location>
        <begin position="492"/>
        <end position="516"/>
    </location>
</feature>
<name>F0Y5Y3_AURAN</name>
<feature type="compositionally biased region" description="Low complexity" evidence="1">
    <location>
        <begin position="428"/>
        <end position="451"/>
    </location>
</feature>
<feature type="region of interest" description="Disordered" evidence="1">
    <location>
        <begin position="417"/>
        <end position="465"/>
    </location>
</feature>
<dbReference type="Gene3D" id="2.30.29.30">
    <property type="entry name" value="Pleckstrin-homology domain (PH domain)/Phosphotyrosine-binding domain (PTB)"/>
    <property type="match status" value="1"/>
</dbReference>
<evidence type="ECO:0000259" key="2">
    <source>
        <dbReference type="PROSITE" id="PS50003"/>
    </source>
</evidence>
<dbReference type="SMART" id="SM00233">
    <property type="entry name" value="PH"/>
    <property type="match status" value="1"/>
</dbReference>
<dbReference type="GeneID" id="20224244"/>
<dbReference type="Proteomes" id="UP000002729">
    <property type="component" value="Unassembled WGS sequence"/>
</dbReference>
<evidence type="ECO:0000313" key="3">
    <source>
        <dbReference type="EMBL" id="EGB09569.1"/>
    </source>
</evidence>
<accession>F0Y5Y3</accession>
<organism evidence="4">
    <name type="scientific">Aureococcus anophagefferens</name>
    <name type="common">Harmful bloom alga</name>
    <dbReference type="NCBI Taxonomy" id="44056"/>
    <lineage>
        <taxon>Eukaryota</taxon>
        <taxon>Sar</taxon>
        <taxon>Stramenopiles</taxon>
        <taxon>Ochrophyta</taxon>
        <taxon>Pelagophyceae</taxon>
        <taxon>Pelagomonadales</taxon>
        <taxon>Pelagomonadaceae</taxon>
        <taxon>Aureococcus</taxon>
    </lineage>
</organism>
<dbReference type="InterPro" id="IPR011993">
    <property type="entry name" value="PH-like_dom_sf"/>
</dbReference>
<sequence length="516" mass="54419">MPVGSGVPEYALNPDEHGNKVRVVGAMLKKGGSRGGRRNWQKRWFVLDPSGGRLRYFEDAHLNREAGQVRLSVTSEVVAATPELRGRHAPKDEGEDPLRAAASFITNVMVASPARPPSGASSTFSRYLELRGVYDDKGRPRPLPFAVRCFNEDEFAEWQASLRFSVRSLKAQARRRAPSATLPAAAAREAPAVLEEAATPGRTTAPRDDEPVIVCEFATRELGLSLVLSRERSPHADAGDDTLATVGRTVVVVARTFADRGGGVARARLLPDDELLAVHYDPAAPLRDAERLPEDLRVDDFNALLATLRDTARPLALVFRRPPAVRPSQSAASEPPTPSKRLVDDDDDFEMMEFFCLDNEATAAHLDSIGYGELLARWRSGGVDRDTKVYCGDTWQAVGDLPALVAKLDGDRRTSFFEDLRAPTSRQDAPTAQATTTATTTTSGPPAVASAPSPPPPDDAAAAATSAASGLAVGVSVGASDGRADGAAIWGRGVGSGAGAGDGSGVGAGVGDGLGG</sequence>